<sequence>MELVQRPEKKETTELKEEVRLKWRNLRDQFRRELKKMRKPRSKNTGDPPISNYRGKWMYFEMLLFLKDTMMQKKTEDCFNNNLVNAEETECKPQDIVNDDLTVTENSPLTLMSRCSPDVIDIARLSSRNEKFRTARSGLEPQNSEIFQSRVQRSSSRHGFERRRKRKAVRLSDFEENMLELENRKLSMLIEKGERHESEIDEDVHFAKSLVPFLRRLNPLRKLVVRNEIQNLLIKELLDESSISSSVSQTSSTMHCSNNI</sequence>
<dbReference type="Pfam" id="PF02944">
    <property type="entry name" value="BESS"/>
    <property type="match status" value="1"/>
</dbReference>
<dbReference type="PROSITE" id="PS51031">
    <property type="entry name" value="BESS"/>
    <property type="match status" value="1"/>
</dbReference>
<dbReference type="Proteomes" id="UP001177670">
    <property type="component" value="Unassembled WGS sequence"/>
</dbReference>
<dbReference type="Pfam" id="PF10545">
    <property type="entry name" value="MADF_DNA_bdg"/>
    <property type="match status" value="1"/>
</dbReference>
<dbReference type="EMBL" id="JAHYIQ010000033">
    <property type="protein sequence ID" value="KAK1120078.1"/>
    <property type="molecule type" value="Genomic_DNA"/>
</dbReference>
<dbReference type="InterPro" id="IPR039353">
    <property type="entry name" value="TF_Adf1"/>
</dbReference>
<dbReference type="PANTHER" id="PTHR12243:SF67">
    <property type="entry name" value="COREPRESSOR OF PANGOLIN, ISOFORM A-RELATED"/>
    <property type="match status" value="1"/>
</dbReference>
<accession>A0AA40FJ82</accession>
<organism evidence="5 6">
    <name type="scientific">Melipona bicolor</name>
    <dbReference type="NCBI Taxonomy" id="60889"/>
    <lineage>
        <taxon>Eukaryota</taxon>
        <taxon>Metazoa</taxon>
        <taxon>Ecdysozoa</taxon>
        <taxon>Arthropoda</taxon>
        <taxon>Hexapoda</taxon>
        <taxon>Insecta</taxon>
        <taxon>Pterygota</taxon>
        <taxon>Neoptera</taxon>
        <taxon>Endopterygota</taxon>
        <taxon>Hymenoptera</taxon>
        <taxon>Apocrita</taxon>
        <taxon>Aculeata</taxon>
        <taxon>Apoidea</taxon>
        <taxon>Anthophila</taxon>
        <taxon>Apidae</taxon>
        <taxon>Melipona</taxon>
    </lineage>
</organism>
<dbReference type="GO" id="GO:0003677">
    <property type="term" value="F:DNA binding"/>
    <property type="evidence" value="ECO:0007669"/>
    <property type="project" value="InterPro"/>
</dbReference>
<keyword evidence="2" id="KW-0175">Coiled coil</keyword>
<feature type="domain" description="MADF" evidence="3">
    <location>
        <begin position="1"/>
        <end position="71"/>
    </location>
</feature>
<evidence type="ECO:0000313" key="5">
    <source>
        <dbReference type="EMBL" id="KAK1120078.1"/>
    </source>
</evidence>
<reference evidence="5" key="1">
    <citation type="submission" date="2021-10" db="EMBL/GenBank/DDBJ databases">
        <title>Melipona bicolor Genome sequencing and assembly.</title>
        <authorList>
            <person name="Araujo N.S."/>
            <person name="Arias M.C."/>
        </authorList>
    </citation>
    <scope>NUCLEOTIDE SEQUENCE</scope>
    <source>
        <strain evidence="5">USP_2M_L1-L4_2017</strain>
        <tissue evidence="5">Whole body</tissue>
    </source>
</reference>
<name>A0AA40FJ82_9HYME</name>
<evidence type="ECO:0000256" key="2">
    <source>
        <dbReference type="SAM" id="Coils"/>
    </source>
</evidence>
<keyword evidence="6" id="KW-1185">Reference proteome</keyword>
<evidence type="ECO:0000313" key="6">
    <source>
        <dbReference type="Proteomes" id="UP001177670"/>
    </source>
</evidence>
<comment type="subcellular location">
    <subcellularLocation>
        <location evidence="1">Nucleus</location>
    </subcellularLocation>
</comment>
<gene>
    <name evidence="5" type="ORF">K0M31_012802</name>
</gene>
<evidence type="ECO:0000259" key="4">
    <source>
        <dbReference type="PROSITE" id="PS51031"/>
    </source>
</evidence>
<protein>
    <recommendedName>
        <fullName evidence="7">BESS domain-containing protein</fullName>
    </recommendedName>
</protein>
<evidence type="ECO:0000256" key="1">
    <source>
        <dbReference type="PROSITE-ProRule" id="PRU00371"/>
    </source>
</evidence>
<dbReference type="InterPro" id="IPR004210">
    <property type="entry name" value="BESS_motif"/>
</dbReference>
<dbReference type="AlphaFoldDB" id="A0AA40FJ82"/>
<comment type="caution">
    <text evidence="5">The sequence shown here is derived from an EMBL/GenBank/DDBJ whole genome shotgun (WGS) entry which is preliminary data.</text>
</comment>
<feature type="domain" description="BESS" evidence="4">
    <location>
        <begin position="200"/>
        <end position="239"/>
    </location>
</feature>
<proteinExistence type="predicted"/>
<dbReference type="InterPro" id="IPR006578">
    <property type="entry name" value="MADF-dom"/>
</dbReference>
<dbReference type="GO" id="GO:0006357">
    <property type="term" value="P:regulation of transcription by RNA polymerase II"/>
    <property type="evidence" value="ECO:0007669"/>
    <property type="project" value="TreeGrafter"/>
</dbReference>
<feature type="coiled-coil region" evidence="2">
    <location>
        <begin position="164"/>
        <end position="191"/>
    </location>
</feature>
<dbReference type="GO" id="GO:0005667">
    <property type="term" value="C:transcription regulator complex"/>
    <property type="evidence" value="ECO:0007669"/>
    <property type="project" value="TreeGrafter"/>
</dbReference>
<keyword evidence="1" id="KW-0539">Nucleus</keyword>
<evidence type="ECO:0008006" key="7">
    <source>
        <dbReference type="Google" id="ProtNLM"/>
    </source>
</evidence>
<dbReference type="PROSITE" id="PS51029">
    <property type="entry name" value="MADF"/>
    <property type="match status" value="1"/>
</dbReference>
<dbReference type="PANTHER" id="PTHR12243">
    <property type="entry name" value="MADF DOMAIN TRANSCRIPTION FACTOR"/>
    <property type="match status" value="1"/>
</dbReference>
<evidence type="ECO:0000259" key="3">
    <source>
        <dbReference type="PROSITE" id="PS51029"/>
    </source>
</evidence>
<dbReference type="GO" id="GO:0005634">
    <property type="term" value="C:nucleus"/>
    <property type="evidence" value="ECO:0007669"/>
    <property type="project" value="UniProtKB-SubCell"/>
</dbReference>